<evidence type="ECO:0000256" key="4">
    <source>
        <dbReference type="ARBA" id="ARBA00022692"/>
    </source>
</evidence>
<keyword evidence="3 10" id="KW-0813">Transport</keyword>
<organism evidence="11 12">
    <name type="scientific">Coptotermes formosanus</name>
    <name type="common">Formosan subterranean termite</name>
    <dbReference type="NCBI Taxonomy" id="36987"/>
    <lineage>
        <taxon>Eukaryota</taxon>
        <taxon>Metazoa</taxon>
        <taxon>Ecdysozoa</taxon>
        <taxon>Arthropoda</taxon>
        <taxon>Hexapoda</taxon>
        <taxon>Insecta</taxon>
        <taxon>Pterygota</taxon>
        <taxon>Neoptera</taxon>
        <taxon>Polyneoptera</taxon>
        <taxon>Dictyoptera</taxon>
        <taxon>Blattodea</taxon>
        <taxon>Blattoidea</taxon>
        <taxon>Termitoidae</taxon>
        <taxon>Rhinotermitidae</taxon>
        <taxon>Coptotermes</taxon>
    </lineage>
</organism>
<dbReference type="GO" id="GO:0005794">
    <property type="term" value="C:Golgi apparatus"/>
    <property type="evidence" value="ECO:0007669"/>
    <property type="project" value="TreeGrafter"/>
</dbReference>
<dbReference type="InParanoid" id="A0A6L2PDQ7"/>
<dbReference type="GO" id="GO:0005789">
    <property type="term" value="C:endoplasmic reticulum membrane"/>
    <property type="evidence" value="ECO:0007669"/>
    <property type="project" value="UniProtKB-SubCell"/>
</dbReference>
<dbReference type="Proteomes" id="UP000502823">
    <property type="component" value="Unassembled WGS sequence"/>
</dbReference>
<feature type="transmembrane region" description="Helical" evidence="10">
    <location>
        <begin position="150"/>
        <end position="170"/>
    </location>
</feature>
<feature type="non-terminal residue" evidence="11">
    <location>
        <position position="232"/>
    </location>
</feature>
<evidence type="ECO:0000256" key="7">
    <source>
        <dbReference type="ARBA" id="ARBA00023055"/>
    </source>
</evidence>
<keyword evidence="8 10" id="KW-0443">Lipid metabolism</keyword>
<evidence type="ECO:0000256" key="3">
    <source>
        <dbReference type="ARBA" id="ARBA00022448"/>
    </source>
</evidence>
<name>A0A6L2PDQ7_COPFO</name>
<dbReference type="InterPro" id="IPR007290">
    <property type="entry name" value="Arv1"/>
</dbReference>
<protein>
    <recommendedName>
        <fullName evidence="10">Protein ARV</fullName>
    </recommendedName>
</protein>
<evidence type="ECO:0000256" key="1">
    <source>
        <dbReference type="ARBA" id="ARBA00004477"/>
    </source>
</evidence>
<dbReference type="Pfam" id="PF04161">
    <property type="entry name" value="Arv1"/>
    <property type="match status" value="1"/>
</dbReference>
<comment type="similarity">
    <text evidence="2 10">Belongs to the ARV1 family.</text>
</comment>
<dbReference type="PANTHER" id="PTHR14467">
    <property type="entry name" value="ARV1"/>
    <property type="match status" value="1"/>
</dbReference>
<gene>
    <name evidence="11" type="ORF">Cfor_11377</name>
</gene>
<keyword evidence="5 10" id="KW-0256">Endoplasmic reticulum</keyword>
<dbReference type="EMBL" id="BLKM01006623">
    <property type="protein sequence ID" value="GFG28488.1"/>
    <property type="molecule type" value="Genomic_DNA"/>
</dbReference>
<dbReference type="AlphaFoldDB" id="A0A6L2PDQ7"/>
<comment type="subcellular location">
    <subcellularLocation>
        <location evidence="1 10">Endoplasmic reticulum membrane</location>
        <topology evidence="1 10">Multi-pass membrane protein</topology>
    </subcellularLocation>
</comment>
<keyword evidence="4 10" id="KW-0812">Transmembrane</keyword>
<feature type="transmembrane region" description="Helical" evidence="10">
    <location>
        <begin position="205"/>
        <end position="226"/>
    </location>
</feature>
<accession>A0A6L2PDQ7</accession>
<reference evidence="12" key="1">
    <citation type="submission" date="2020-01" db="EMBL/GenBank/DDBJ databases">
        <title>Draft genome sequence of the Termite Coptotermes fromosanus.</title>
        <authorList>
            <person name="Itakura S."/>
            <person name="Yosikawa Y."/>
            <person name="Umezawa K."/>
        </authorList>
    </citation>
    <scope>NUCLEOTIDE SEQUENCE [LARGE SCALE GENOMIC DNA]</scope>
</reference>
<evidence type="ECO:0000256" key="9">
    <source>
        <dbReference type="ARBA" id="ARBA00023136"/>
    </source>
</evidence>
<dbReference type="GO" id="GO:0006665">
    <property type="term" value="P:sphingolipid metabolic process"/>
    <property type="evidence" value="ECO:0007669"/>
    <property type="project" value="TreeGrafter"/>
</dbReference>
<dbReference type="PANTHER" id="PTHR14467:SF0">
    <property type="entry name" value="PROTEIN ARV1"/>
    <property type="match status" value="1"/>
</dbReference>
<evidence type="ECO:0000256" key="10">
    <source>
        <dbReference type="RuleBase" id="RU368065"/>
    </source>
</evidence>
<dbReference type="FunCoup" id="A0A6L2PDQ7">
    <property type="interactions" value="845"/>
</dbReference>
<evidence type="ECO:0000256" key="2">
    <source>
        <dbReference type="ARBA" id="ARBA00009187"/>
    </source>
</evidence>
<evidence type="ECO:0000256" key="5">
    <source>
        <dbReference type="ARBA" id="ARBA00022824"/>
    </source>
</evidence>
<evidence type="ECO:0000313" key="12">
    <source>
        <dbReference type="Proteomes" id="UP000502823"/>
    </source>
</evidence>
<evidence type="ECO:0000256" key="6">
    <source>
        <dbReference type="ARBA" id="ARBA00022989"/>
    </source>
</evidence>
<sequence>METRSDLFTCVNCGSQVQELFKQYSPTVLKLVDCSECHQVADKYIEYDPVIVMIDLVLLNEQAYRHNHWRLVVVLVLFEAYSGWASHKNIESADKSNTYPYDFFEGERNFYFECWQTVVGSAMLFLSAYILTWLRWWVCDQPRPQNYSNIILWKALVLSNCGQFLIIPSLIWGQIGTETHSIFIMGYTFLSQLKVYSVVCNTSKVGAGITVFFGLVVKCCVCYMISNRKLHW</sequence>
<dbReference type="GO" id="GO:0032541">
    <property type="term" value="C:cortical endoplasmic reticulum"/>
    <property type="evidence" value="ECO:0007669"/>
    <property type="project" value="TreeGrafter"/>
</dbReference>
<dbReference type="GO" id="GO:0016125">
    <property type="term" value="P:sterol metabolic process"/>
    <property type="evidence" value="ECO:0007669"/>
    <property type="project" value="UniProtKB-UniRule"/>
</dbReference>
<keyword evidence="9 10" id="KW-0472">Membrane</keyword>
<evidence type="ECO:0000313" key="11">
    <source>
        <dbReference type="EMBL" id="GFG28488.1"/>
    </source>
</evidence>
<feature type="transmembrane region" description="Helical" evidence="10">
    <location>
        <begin position="118"/>
        <end position="138"/>
    </location>
</feature>
<keyword evidence="12" id="KW-1185">Reference proteome</keyword>
<comment type="function">
    <text evidence="10">Mediator of sterol homeostasis involved in sterol uptake, trafficking and distribution into membranes.</text>
</comment>
<dbReference type="GO" id="GO:0032366">
    <property type="term" value="P:intracellular sterol transport"/>
    <property type="evidence" value="ECO:0007669"/>
    <property type="project" value="UniProtKB-UniRule"/>
</dbReference>
<proteinExistence type="inferred from homology"/>
<dbReference type="OrthoDB" id="2192830at2759"/>
<comment type="caution">
    <text evidence="11">The sequence shown here is derived from an EMBL/GenBank/DDBJ whole genome shotgun (WGS) entry which is preliminary data.</text>
</comment>
<evidence type="ECO:0000256" key="8">
    <source>
        <dbReference type="ARBA" id="ARBA00023098"/>
    </source>
</evidence>
<keyword evidence="7 10" id="KW-0445">Lipid transport</keyword>
<keyword evidence="6 10" id="KW-1133">Transmembrane helix</keyword>
<dbReference type="GO" id="GO:0097036">
    <property type="term" value="P:regulation of plasma membrane sterol distribution"/>
    <property type="evidence" value="ECO:0007669"/>
    <property type="project" value="UniProtKB-UniRule"/>
</dbReference>